<evidence type="ECO:0000313" key="3">
    <source>
        <dbReference type="Proteomes" id="UP001066276"/>
    </source>
</evidence>
<proteinExistence type="predicted"/>
<protein>
    <submittedName>
        <fullName evidence="2">Uncharacterized protein</fullName>
    </submittedName>
</protein>
<organism evidence="2 3">
    <name type="scientific">Pleurodeles waltl</name>
    <name type="common">Iberian ribbed newt</name>
    <dbReference type="NCBI Taxonomy" id="8319"/>
    <lineage>
        <taxon>Eukaryota</taxon>
        <taxon>Metazoa</taxon>
        <taxon>Chordata</taxon>
        <taxon>Craniata</taxon>
        <taxon>Vertebrata</taxon>
        <taxon>Euteleostomi</taxon>
        <taxon>Amphibia</taxon>
        <taxon>Batrachia</taxon>
        <taxon>Caudata</taxon>
        <taxon>Salamandroidea</taxon>
        <taxon>Salamandridae</taxon>
        <taxon>Pleurodelinae</taxon>
        <taxon>Pleurodeles</taxon>
    </lineage>
</organism>
<feature type="region of interest" description="Disordered" evidence="1">
    <location>
        <begin position="1"/>
        <end position="46"/>
    </location>
</feature>
<dbReference type="EMBL" id="JANPWB010000011">
    <property type="protein sequence ID" value="KAJ1125974.1"/>
    <property type="molecule type" value="Genomic_DNA"/>
</dbReference>
<gene>
    <name evidence="2" type="ORF">NDU88_004387</name>
</gene>
<evidence type="ECO:0000313" key="2">
    <source>
        <dbReference type="EMBL" id="KAJ1125974.1"/>
    </source>
</evidence>
<evidence type="ECO:0000256" key="1">
    <source>
        <dbReference type="SAM" id="MobiDB-lite"/>
    </source>
</evidence>
<dbReference type="AlphaFoldDB" id="A0AAV7PGI6"/>
<comment type="caution">
    <text evidence="2">The sequence shown here is derived from an EMBL/GenBank/DDBJ whole genome shotgun (WGS) entry which is preliminary data.</text>
</comment>
<name>A0AAV7PGI6_PLEWA</name>
<accession>A0AAV7PGI6</accession>
<sequence>MLPGYLPGSLASAGVSRIPPKGNPSRSFARPAELQCGTSPVPESPTGRLVQFQTRAALREWRILPTHSADLLRAGATPPWCSRRHV</sequence>
<dbReference type="Proteomes" id="UP001066276">
    <property type="component" value="Chromosome 7"/>
</dbReference>
<keyword evidence="3" id="KW-1185">Reference proteome</keyword>
<reference evidence="2" key="1">
    <citation type="journal article" date="2022" name="bioRxiv">
        <title>Sequencing and chromosome-scale assembly of the giantPleurodeles waltlgenome.</title>
        <authorList>
            <person name="Brown T."/>
            <person name="Elewa A."/>
            <person name="Iarovenko S."/>
            <person name="Subramanian E."/>
            <person name="Araus A.J."/>
            <person name="Petzold A."/>
            <person name="Susuki M."/>
            <person name="Suzuki K.-i.T."/>
            <person name="Hayashi T."/>
            <person name="Toyoda A."/>
            <person name="Oliveira C."/>
            <person name="Osipova E."/>
            <person name="Leigh N.D."/>
            <person name="Simon A."/>
            <person name="Yun M.H."/>
        </authorList>
    </citation>
    <scope>NUCLEOTIDE SEQUENCE</scope>
    <source>
        <strain evidence="2">20211129_DDA</strain>
        <tissue evidence="2">Liver</tissue>
    </source>
</reference>